<feature type="domain" description="Protein RED C-terminal" evidence="6">
    <location>
        <begin position="445"/>
        <end position="560"/>
    </location>
</feature>
<dbReference type="RefSeq" id="XP_003739420.1">
    <property type="nucleotide sequence ID" value="XM_003739372.1"/>
</dbReference>
<organism evidence="8 9">
    <name type="scientific">Galendromus occidentalis</name>
    <name type="common">western predatory mite</name>
    <dbReference type="NCBI Taxonomy" id="34638"/>
    <lineage>
        <taxon>Eukaryota</taxon>
        <taxon>Metazoa</taxon>
        <taxon>Ecdysozoa</taxon>
        <taxon>Arthropoda</taxon>
        <taxon>Chelicerata</taxon>
        <taxon>Arachnida</taxon>
        <taxon>Acari</taxon>
        <taxon>Parasitiformes</taxon>
        <taxon>Mesostigmata</taxon>
        <taxon>Gamasina</taxon>
        <taxon>Phytoseioidea</taxon>
        <taxon>Phytoseiidae</taxon>
        <taxon>Typhlodrominae</taxon>
        <taxon>Galendromus</taxon>
    </lineage>
</organism>
<sequence length="567" mass="65119">MEYSNPMAPPGLPVASEASVRNMTNADFRKLMMTPRSGATGAGRPGTERSTTASMPAPKTPASASQIDRKKKKQFYANLRKQEDDKLAELASKYRDRAKERRDGQGVDDEAITANAGYHAVAPDLKSNLNAAERRKQQIQESKFLGGDMEHTHLVKGLDYALLQKVRSEIELKEEVDFEEALRVEQEEKQSQDKRAKEEVEEQGKLQFRTAMAKNINRLLFAQNSTKVERNELFLPQRMAYVIELDEGESDIPTALIRSKQDCPEMGLASTSLTTNDIVINKLTQILGYLRSGLSIRKNKKRVGLEEKEENQPRPDSNKEPRKPKDSDVSIFDDVGDYNPSKEKRRERDDRDRDDRDHRRHRQSDRRRRDRENDTRRDDKRDRGRDEKQEARPRYFKDEPEDKGPKTLEAEQSDALLKNALTSKDPKDGRFKDRLAKLTQQEDYYSECYPGMPENDDAIVDSDEEEDLSKMDTGKKKGPLNRWDFETHEEYAEYMDQKEAMPKAAFQYGVKMTEGRKTRTTKAAGPMGGARKDKMKLDRELQQITQILAKRKGGDGEKSSKHAKYDD</sequence>
<dbReference type="GO" id="GO:0005634">
    <property type="term" value="C:nucleus"/>
    <property type="evidence" value="ECO:0007669"/>
    <property type="project" value="UniProtKB-SubCell"/>
</dbReference>
<keyword evidence="8" id="KW-1185">Reference proteome</keyword>
<proteinExistence type="inferred from homology"/>
<evidence type="ECO:0000259" key="7">
    <source>
        <dbReference type="Pfam" id="PF07808"/>
    </source>
</evidence>
<feature type="domain" description="RED-like N-terminal" evidence="7">
    <location>
        <begin position="71"/>
        <end position="302"/>
    </location>
</feature>
<dbReference type="Proteomes" id="UP000694867">
    <property type="component" value="Unplaced"/>
</dbReference>
<reference evidence="9" key="1">
    <citation type="submission" date="2025-08" db="UniProtKB">
        <authorList>
            <consortium name="RefSeq"/>
        </authorList>
    </citation>
    <scope>IDENTIFICATION</scope>
</reference>
<feature type="region of interest" description="Disordered" evidence="5">
    <location>
        <begin position="303"/>
        <end position="433"/>
    </location>
</feature>
<dbReference type="InterPro" id="IPR012916">
    <property type="entry name" value="RED_N"/>
</dbReference>
<comment type="subcellular location">
    <subcellularLocation>
        <location evidence="1">Nucleus</location>
    </subcellularLocation>
</comment>
<dbReference type="InterPro" id="IPR039896">
    <property type="entry name" value="Red-like"/>
</dbReference>
<evidence type="ECO:0000256" key="1">
    <source>
        <dbReference type="ARBA" id="ARBA00004123"/>
    </source>
</evidence>
<keyword evidence="3" id="KW-0677">Repeat</keyword>
<dbReference type="GeneID" id="100902676"/>
<dbReference type="Pfam" id="PF07807">
    <property type="entry name" value="RED_C"/>
    <property type="match status" value="1"/>
</dbReference>
<dbReference type="Pfam" id="PF07808">
    <property type="entry name" value="RED_N"/>
    <property type="match status" value="1"/>
</dbReference>
<evidence type="ECO:0000259" key="6">
    <source>
        <dbReference type="Pfam" id="PF07807"/>
    </source>
</evidence>
<dbReference type="AlphaFoldDB" id="A0AAJ6QPE0"/>
<feature type="region of interest" description="Disordered" evidence="5">
    <location>
        <begin position="516"/>
        <end position="537"/>
    </location>
</feature>
<evidence type="ECO:0000256" key="4">
    <source>
        <dbReference type="ARBA" id="ARBA00023242"/>
    </source>
</evidence>
<accession>A0AAJ6QPE0</accession>
<dbReference type="InterPro" id="IPR012492">
    <property type="entry name" value="RED_C"/>
</dbReference>
<evidence type="ECO:0000313" key="8">
    <source>
        <dbReference type="Proteomes" id="UP000694867"/>
    </source>
</evidence>
<dbReference type="PANTHER" id="PTHR12765">
    <property type="entry name" value="RED PROTEIN IK FACTOR CYTOKINE IK"/>
    <property type="match status" value="1"/>
</dbReference>
<feature type="compositionally biased region" description="Basic and acidic residues" evidence="5">
    <location>
        <begin position="370"/>
        <end position="409"/>
    </location>
</feature>
<feature type="compositionally biased region" description="Basic and acidic residues" evidence="5">
    <location>
        <begin position="303"/>
        <end position="328"/>
    </location>
</feature>
<dbReference type="CTD" id="41091"/>
<feature type="compositionally biased region" description="Basic and acidic residues" evidence="5">
    <location>
        <begin position="340"/>
        <end position="357"/>
    </location>
</feature>
<evidence type="ECO:0000256" key="5">
    <source>
        <dbReference type="SAM" id="MobiDB-lite"/>
    </source>
</evidence>
<feature type="compositionally biased region" description="Basic and acidic residues" evidence="5">
    <location>
        <begin position="552"/>
        <end position="567"/>
    </location>
</feature>
<evidence type="ECO:0000256" key="3">
    <source>
        <dbReference type="ARBA" id="ARBA00022737"/>
    </source>
</evidence>
<feature type="compositionally biased region" description="Basic and acidic residues" evidence="5">
    <location>
        <begin position="424"/>
        <end position="433"/>
    </location>
</feature>
<keyword evidence="4" id="KW-0539">Nucleus</keyword>
<comment type="similarity">
    <text evidence="2">Belongs to the RED family.</text>
</comment>
<name>A0AAJ6QPE0_9ACAR</name>
<evidence type="ECO:0000313" key="9">
    <source>
        <dbReference type="RefSeq" id="XP_003739420.1"/>
    </source>
</evidence>
<protein>
    <submittedName>
        <fullName evidence="9">Protein Red</fullName>
    </submittedName>
</protein>
<gene>
    <name evidence="9" type="primary">LOC100902676</name>
</gene>
<feature type="region of interest" description="Disordered" evidence="5">
    <location>
        <begin position="29"/>
        <end position="72"/>
    </location>
</feature>
<feature type="region of interest" description="Disordered" evidence="5">
    <location>
        <begin position="548"/>
        <end position="567"/>
    </location>
</feature>
<dbReference type="KEGG" id="goe:100902676"/>
<feature type="compositionally biased region" description="Basic residues" evidence="5">
    <location>
        <begin position="358"/>
        <end position="369"/>
    </location>
</feature>
<evidence type="ECO:0000256" key="2">
    <source>
        <dbReference type="ARBA" id="ARBA00006660"/>
    </source>
</evidence>